<dbReference type="GeneID" id="20314208"/>
<keyword evidence="10" id="KW-0636">Prenylation</keyword>
<evidence type="ECO:0000256" key="6">
    <source>
        <dbReference type="ARBA" id="ARBA00022927"/>
    </source>
</evidence>
<dbReference type="PROSITE" id="PS51420">
    <property type="entry name" value="RHO"/>
    <property type="match status" value="1"/>
</dbReference>
<dbReference type="PANTHER" id="PTHR47980">
    <property type="entry name" value="LD44762P"/>
    <property type="match status" value="1"/>
</dbReference>
<evidence type="ECO:0000256" key="8">
    <source>
        <dbReference type="ARBA" id="ARBA00023136"/>
    </source>
</evidence>
<dbReference type="SMART" id="SM00176">
    <property type="entry name" value="RAN"/>
    <property type="match status" value="1"/>
</dbReference>
<reference evidence="13 14" key="1">
    <citation type="submission" date="2013-11" db="EMBL/GenBank/DDBJ databases">
        <title>Opisthorchis viverrini - life in the bile duct.</title>
        <authorList>
            <person name="Young N.D."/>
            <person name="Nagarajan N."/>
            <person name="Lin S.J."/>
            <person name="Korhonen P.K."/>
            <person name="Jex A.R."/>
            <person name="Hall R.S."/>
            <person name="Safavi-Hemami H."/>
            <person name="Kaewkong W."/>
            <person name="Bertrand D."/>
            <person name="Gao S."/>
            <person name="Seet Q."/>
            <person name="Wongkham S."/>
            <person name="Teh B.T."/>
            <person name="Wongkham C."/>
            <person name="Intapan P.M."/>
            <person name="Maleewong W."/>
            <person name="Yang X."/>
            <person name="Hu M."/>
            <person name="Wang Z."/>
            <person name="Hofmann A."/>
            <person name="Sternberg P.W."/>
            <person name="Tan P."/>
            <person name="Wang J."/>
            <person name="Gasser R.B."/>
        </authorList>
    </citation>
    <scope>NUCLEOTIDE SEQUENCE [LARGE SCALE GENOMIC DNA]</scope>
</reference>
<dbReference type="InterPro" id="IPR001806">
    <property type="entry name" value="Small_GTPase"/>
</dbReference>
<dbReference type="RefSeq" id="XP_009161941.1">
    <property type="nucleotide sequence ID" value="XM_009163677.1"/>
</dbReference>
<dbReference type="AlphaFoldDB" id="A0A075ADF1"/>
<dbReference type="PROSITE" id="PS51419">
    <property type="entry name" value="RAB"/>
    <property type="match status" value="1"/>
</dbReference>
<dbReference type="KEGG" id="ovi:T265_00020"/>
<dbReference type="InterPro" id="IPR005225">
    <property type="entry name" value="Small_GTP-bd"/>
</dbReference>
<comment type="subcellular location">
    <subcellularLocation>
        <location evidence="1">Cell membrane</location>
        <topology evidence="1">Lipid-anchor</topology>
        <orientation evidence="1">Cytoplasmic side</orientation>
    </subcellularLocation>
</comment>
<keyword evidence="3" id="KW-0813">Transport</keyword>
<dbReference type="Gene3D" id="3.40.50.300">
    <property type="entry name" value="P-loop containing nucleotide triphosphate hydrolases"/>
    <property type="match status" value="1"/>
</dbReference>
<sequence length="357" mass="39964">MDFELHYGPHVVPTIKCVNQVFCSGRKDANFIQHAQRAATKMVADVKPVDHELSCGAFHLSPENHHLRGGPILTYAPFKQGFASMFFIVETSNARQGHGKGIFKLQAHSFNGQKISFWVVVAWNNLLLMAVQLIYSPVADNIQEQNLPEKLGRNIRSCKNYDALFKLLLIGDSGVGKTCLLFRYVEDTFSSSFISTIGIDFKIKTIELEGKKIKLQIWDTAGQERFQTITASYYRGAMGIMLVYDITSRRTFDNISRWMGNIQSLASHDVEKLVVANKCDMDDRRVVSTDEASRMCNEYGVSLLETSAKTGQNVDKAFETLTLAILRKSPREPENTAMSLGSRLAEPVEKTPSSSCC</sequence>
<protein>
    <recommendedName>
        <fullName evidence="11">Ras-related protein Rab-13</fullName>
    </recommendedName>
</protein>
<dbReference type="SMART" id="SM00173">
    <property type="entry name" value="RAS"/>
    <property type="match status" value="1"/>
</dbReference>
<keyword evidence="4" id="KW-1003">Cell membrane</keyword>
<gene>
    <name evidence="13" type="ORF">T265_00020</name>
</gene>
<keyword evidence="9" id="KW-0449">Lipoprotein</keyword>
<dbReference type="GO" id="GO:0015031">
    <property type="term" value="P:protein transport"/>
    <property type="evidence" value="ECO:0007669"/>
    <property type="project" value="UniProtKB-KW"/>
</dbReference>
<evidence type="ECO:0000256" key="9">
    <source>
        <dbReference type="ARBA" id="ARBA00023288"/>
    </source>
</evidence>
<feature type="region of interest" description="Disordered" evidence="12">
    <location>
        <begin position="332"/>
        <end position="357"/>
    </location>
</feature>
<keyword evidence="7" id="KW-0342">GTP-binding</keyword>
<dbReference type="SUPFAM" id="SSF52540">
    <property type="entry name" value="P-loop containing nucleoside triphosphate hydrolases"/>
    <property type="match status" value="1"/>
</dbReference>
<dbReference type="PROSITE" id="PS51421">
    <property type="entry name" value="RAS"/>
    <property type="match status" value="1"/>
</dbReference>
<dbReference type="CTD" id="20314208"/>
<comment type="similarity">
    <text evidence="2">Belongs to the small GTPase superfamily. Rab family.</text>
</comment>
<dbReference type="OrthoDB" id="9989112at2759"/>
<proteinExistence type="inferred from homology"/>
<dbReference type="FunFam" id="3.40.50.300:FF:000363">
    <property type="entry name" value="Secretion related GTPase srgA"/>
    <property type="match status" value="1"/>
</dbReference>
<dbReference type="SMART" id="SM00174">
    <property type="entry name" value="RHO"/>
    <property type="match status" value="1"/>
</dbReference>
<dbReference type="PRINTS" id="PR00449">
    <property type="entry name" value="RASTRNSFRMNG"/>
</dbReference>
<keyword evidence="6" id="KW-0653">Protein transport</keyword>
<evidence type="ECO:0000313" key="14">
    <source>
        <dbReference type="Proteomes" id="UP000054324"/>
    </source>
</evidence>
<dbReference type="GO" id="GO:0005525">
    <property type="term" value="F:GTP binding"/>
    <property type="evidence" value="ECO:0007669"/>
    <property type="project" value="UniProtKB-KW"/>
</dbReference>
<dbReference type="STRING" id="6198.A0A075ADF1"/>
<dbReference type="Proteomes" id="UP000054324">
    <property type="component" value="Unassembled WGS sequence"/>
</dbReference>
<evidence type="ECO:0000256" key="4">
    <source>
        <dbReference type="ARBA" id="ARBA00022475"/>
    </source>
</evidence>
<dbReference type="CDD" id="cd01867">
    <property type="entry name" value="Rab8_Rab10_Rab13_like"/>
    <property type="match status" value="1"/>
</dbReference>
<evidence type="ECO:0000256" key="10">
    <source>
        <dbReference type="ARBA" id="ARBA00023289"/>
    </source>
</evidence>
<evidence type="ECO:0000256" key="5">
    <source>
        <dbReference type="ARBA" id="ARBA00022741"/>
    </source>
</evidence>
<evidence type="ECO:0000256" key="2">
    <source>
        <dbReference type="ARBA" id="ARBA00006270"/>
    </source>
</evidence>
<dbReference type="EMBL" id="KL596619">
    <property type="protein sequence ID" value="KER34150.1"/>
    <property type="molecule type" value="Genomic_DNA"/>
</dbReference>
<dbReference type="SMART" id="SM00177">
    <property type="entry name" value="ARF"/>
    <property type="match status" value="1"/>
</dbReference>
<accession>A0A075ADF1</accession>
<dbReference type="SMART" id="SM00175">
    <property type="entry name" value="RAB"/>
    <property type="match status" value="1"/>
</dbReference>
<organism evidence="13 14">
    <name type="scientific">Opisthorchis viverrini</name>
    <name type="common">Southeast Asian liver fluke</name>
    <dbReference type="NCBI Taxonomy" id="6198"/>
    <lineage>
        <taxon>Eukaryota</taxon>
        <taxon>Metazoa</taxon>
        <taxon>Spiralia</taxon>
        <taxon>Lophotrochozoa</taxon>
        <taxon>Platyhelminthes</taxon>
        <taxon>Trematoda</taxon>
        <taxon>Digenea</taxon>
        <taxon>Opisthorchiida</taxon>
        <taxon>Opisthorchiata</taxon>
        <taxon>Opisthorchiidae</taxon>
        <taxon>Opisthorchis</taxon>
    </lineage>
</organism>
<keyword evidence="8" id="KW-0472">Membrane</keyword>
<evidence type="ECO:0000313" key="13">
    <source>
        <dbReference type="EMBL" id="KER34150.1"/>
    </source>
</evidence>
<dbReference type="InterPro" id="IPR027417">
    <property type="entry name" value="P-loop_NTPase"/>
</dbReference>
<keyword evidence="14" id="KW-1185">Reference proteome</keyword>
<keyword evidence="5" id="KW-0547">Nucleotide-binding</keyword>
<evidence type="ECO:0000256" key="7">
    <source>
        <dbReference type="ARBA" id="ARBA00023134"/>
    </source>
</evidence>
<dbReference type="InterPro" id="IPR050305">
    <property type="entry name" value="Small_GTPase_Rab"/>
</dbReference>
<name>A0A075ADF1_OPIVI</name>
<dbReference type="NCBIfam" id="TIGR00231">
    <property type="entry name" value="small_GTP"/>
    <property type="match status" value="1"/>
</dbReference>
<evidence type="ECO:0000256" key="11">
    <source>
        <dbReference type="ARBA" id="ARBA00039501"/>
    </source>
</evidence>
<dbReference type="Pfam" id="PF00071">
    <property type="entry name" value="Ras"/>
    <property type="match status" value="1"/>
</dbReference>
<dbReference type="GO" id="GO:0003924">
    <property type="term" value="F:GTPase activity"/>
    <property type="evidence" value="ECO:0007669"/>
    <property type="project" value="InterPro"/>
</dbReference>
<evidence type="ECO:0000256" key="12">
    <source>
        <dbReference type="SAM" id="MobiDB-lite"/>
    </source>
</evidence>
<evidence type="ECO:0000256" key="1">
    <source>
        <dbReference type="ARBA" id="ARBA00004342"/>
    </source>
</evidence>
<evidence type="ECO:0000256" key="3">
    <source>
        <dbReference type="ARBA" id="ARBA00022448"/>
    </source>
</evidence>
<dbReference type="GO" id="GO:0005886">
    <property type="term" value="C:plasma membrane"/>
    <property type="evidence" value="ECO:0007669"/>
    <property type="project" value="UniProtKB-SubCell"/>
</dbReference>